<dbReference type="PROSITE" id="PS50112">
    <property type="entry name" value="PAS"/>
    <property type="match status" value="1"/>
</dbReference>
<protein>
    <recommendedName>
        <fullName evidence="4">PAS domain-containing protein</fullName>
    </recommendedName>
</protein>
<dbReference type="Pfam" id="PF13426">
    <property type="entry name" value="PAS_9"/>
    <property type="match status" value="1"/>
</dbReference>
<dbReference type="Proteomes" id="UP000751190">
    <property type="component" value="Unassembled WGS sequence"/>
</dbReference>
<name>A0A8J5XRH4_DIALT</name>
<evidence type="ECO:0000313" key="5">
    <source>
        <dbReference type="EMBL" id="KAG8467701.1"/>
    </source>
</evidence>
<dbReference type="OrthoDB" id="447251at2759"/>
<organism evidence="5 6">
    <name type="scientific">Diacronema lutheri</name>
    <name type="common">Unicellular marine alga</name>
    <name type="synonym">Monochrysis lutheri</name>
    <dbReference type="NCBI Taxonomy" id="2081491"/>
    <lineage>
        <taxon>Eukaryota</taxon>
        <taxon>Haptista</taxon>
        <taxon>Haptophyta</taxon>
        <taxon>Pavlovophyceae</taxon>
        <taxon>Pavlovales</taxon>
        <taxon>Pavlovaceae</taxon>
        <taxon>Diacronema</taxon>
    </lineage>
</organism>
<dbReference type="EMBL" id="JAGTXO010000005">
    <property type="protein sequence ID" value="KAG8467701.1"/>
    <property type="molecule type" value="Genomic_DNA"/>
</dbReference>
<dbReference type="SMART" id="SM00091">
    <property type="entry name" value="PAS"/>
    <property type="match status" value="2"/>
</dbReference>
<keyword evidence="2" id="KW-0288">FMN</keyword>
<evidence type="ECO:0000256" key="1">
    <source>
        <dbReference type="ARBA" id="ARBA00022630"/>
    </source>
</evidence>
<dbReference type="GO" id="GO:0005634">
    <property type="term" value="C:nucleus"/>
    <property type="evidence" value="ECO:0007669"/>
    <property type="project" value="TreeGrafter"/>
</dbReference>
<proteinExistence type="predicted"/>
<dbReference type="InterPro" id="IPR035965">
    <property type="entry name" value="PAS-like_dom_sf"/>
</dbReference>
<dbReference type="AlphaFoldDB" id="A0A8J5XRH4"/>
<accession>A0A8J5XRH4</accession>
<reference evidence="5" key="1">
    <citation type="submission" date="2021-05" db="EMBL/GenBank/DDBJ databases">
        <title>The genome of the haptophyte Pavlova lutheri (Diacronema luteri, Pavlovales) - a model for lipid biosynthesis in eukaryotic algae.</title>
        <authorList>
            <person name="Hulatt C.J."/>
            <person name="Posewitz M.C."/>
        </authorList>
    </citation>
    <scope>NUCLEOTIDE SEQUENCE</scope>
    <source>
        <strain evidence="5">NIVA-4/92</strain>
    </source>
</reference>
<dbReference type="Gene3D" id="3.30.450.20">
    <property type="entry name" value="PAS domain"/>
    <property type="match status" value="1"/>
</dbReference>
<evidence type="ECO:0000313" key="6">
    <source>
        <dbReference type="Proteomes" id="UP000751190"/>
    </source>
</evidence>
<dbReference type="InterPro" id="IPR000014">
    <property type="entry name" value="PAS"/>
</dbReference>
<dbReference type="SUPFAM" id="SSF55785">
    <property type="entry name" value="PYP-like sensor domain (PAS domain)"/>
    <property type="match status" value="1"/>
</dbReference>
<keyword evidence="3" id="KW-0157">Chromophore</keyword>
<evidence type="ECO:0000256" key="3">
    <source>
        <dbReference type="ARBA" id="ARBA00022991"/>
    </source>
</evidence>
<keyword evidence="6" id="KW-1185">Reference proteome</keyword>
<feature type="domain" description="PAS" evidence="4">
    <location>
        <begin position="177"/>
        <end position="226"/>
    </location>
</feature>
<dbReference type="PANTHER" id="PTHR47429:SF2">
    <property type="entry name" value="PROTEIN TWIN LOV 1"/>
    <property type="match status" value="1"/>
</dbReference>
<evidence type="ECO:0000256" key="2">
    <source>
        <dbReference type="ARBA" id="ARBA00022643"/>
    </source>
</evidence>
<dbReference type="CDD" id="cd00130">
    <property type="entry name" value="PAS"/>
    <property type="match status" value="1"/>
</dbReference>
<sequence>MTTDEAMRKRAAEAAAMARPPPALRRNYTVCGLLHDRAQDARDRELAHALGYKFALLDAADGTVRECSAPLAAALGVPAHRLCGERLADWVEDAVDAAAVRAALASGGALSRALTLRGVDGAPGVRGELSMPVDDVRLGDARAWRLCLALDGAAGGAGDAELQLQRLATSLRLPVPVAPALRAALDRLQRTFIVTDPSMDDNPIVFASEAFCAMTGYDRADLVGRNCRLLQGPGTDLSVVRQTDLGEVRAAPPPPLAAATAACDASSPLSAASSAVGGVGGVGGGDDVGAHAQQVGVPLPADVRDAVSSVDSALSQHLREMLKSSLLMHSLG</sequence>
<dbReference type="PANTHER" id="PTHR47429">
    <property type="entry name" value="PROTEIN TWIN LOV 1"/>
    <property type="match status" value="1"/>
</dbReference>
<keyword evidence="1" id="KW-0285">Flavoprotein</keyword>
<gene>
    <name evidence="5" type="ORF">KFE25_006753</name>
</gene>
<comment type="caution">
    <text evidence="5">The sequence shown here is derived from an EMBL/GenBank/DDBJ whole genome shotgun (WGS) entry which is preliminary data.</text>
</comment>
<evidence type="ECO:0000259" key="4">
    <source>
        <dbReference type="PROSITE" id="PS50112"/>
    </source>
</evidence>